<organism evidence="3 4">
    <name type="scientific">candidate division WWE3 bacterium RIFOXYA2_FULL_46_9</name>
    <dbReference type="NCBI Taxonomy" id="1802636"/>
    <lineage>
        <taxon>Bacteria</taxon>
        <taxon>Katanobacteria</taxon>
    </lineage>
</organism>
<dbReference type="InterPro" id="IPR046216">
    <property type="entry name" value="DUF6249"/>
</dbReference>
<evidence type="ECO:0000259" key="2">
    <source>
        <dbReference type="Pfam" id="PF19762"/>
    </source>
</evidence>
<name>A0A1F4W2Z2_UNCKA</name>
<proteinExistence type="predicted"/>
<protein>
    <recommendedName>
        <fullName evidence="2">DUF6249 domain-containing protein</fullName>
    </recommendedName>
</protein>
<dbReference type="AlphaFoldDB" id="A0A1F4W2Z2"/>
<dbReference type="Proteomes" id="UP000176614">
    <property type="component" value="Unassembled WGS sequence"/>
</dbReference>
<reference evidence="3 4" key="1">
    <citation type="journal article" date="2016" name="Nat. Commun.">
        <title>Thousands of microbial genomes shed light on interconnected biogeochemical processes in an aquifer system.</title>
        <authorList>
            <person name="Anantharaman K."/>
            <person name="Brown C.T."/>
            <person name="Hug L.A."/>
            <person name="Sharon I."/>
            <person name="Castelle C.J."/>
            <person name="Probst A.J."/>
            <person name="Thomas B.C."/>
            <person name="Singh A."/>
            <person name="Wilkins M.J."/>
            <person name="Karaoz U."/>
            <person name="Brodie E.L."/>
            <person name="Williams K.H."/>
            <person name="Hubbard S.S."/>
            <person name="Banfield J.F."/>
        </authorList>
    </citation>
    <scope>NUCLEOTIDE SEQUENCE [LARGE SCALE GENOMIC DNA]</scope>
</reference>
<gene>
    <name evidence="3" type="ORF">A2264_02575</name>
</gene>
<keyword evidence="1" id="KW-1133">Transmembrane helix</keyword>
<accession>A0A1F4W2Z2</accession>
<feature type="transmembrane region" description="Helical" evidence="1">
    <location>
        <begin position="6"/>
        <end position="27"/>
    </location>
</feature>
<feature type="transmembrane region" description="Helical" evidence="1">
    <location>
        <begin position="89"/>
        <end position="109"/>
    </location>
</feature>
<feature type="transmembrane region" description="Helical" evidence="1">
    <location>
        <begin position="63"/>
        <end position="83"/>
    </location>
</feature>
<keyword evidence="1" id="KW-0472">Membrane</keyword>
<dbReference type="Pfam" id="PF19762">
    <property type="entry name" value="DUF6249"/>
    <property type="match status" value="1"/>
</dbReference>
<evidence type="ECO:0000313" key="3">
    <source>
        <dbReference type="EMBL" id="OGC63761.1"/>
    </source>
</evidence>
<keyword evidence="1" id="KW-0812">Transmembrane</keyword>
<evidence type="ECO:0000313" key="4">
    <source>
        <dbReference type="Proteomes" id="UP000176614"/>
    </source>
</evidence>
<dbReference type="EMBL" id="MEVT01000003">
    <property type="protein sequence ID" value="OGC63761.1"/>
    <property type="molecule type" value="Genomic_DNA"/>
</dbReference>
<comment type="caution">
    <text evidence="3">The sequence shown here is derived from an EMBL/GenBank/DDBJ whole genome shotgun (WGS) entry which is preliminary data.</text>
</comment>
<sequence>MEGVFGIISPFLTAIAIILIVFISKILRERSRNELIMKAIEHGKEISPELLAESRKEKKSDPLTSSLVIIGVGIGLFVSLYLFFDELKYAAFGFIPLFIGLGQLIAYLINKRNNPKGEY</sequence>
<feature type="domain" description="DUF6249" evidence="2">
    <location>
        <begin position="5"/>
        <end position="111"/>
    </location>
</feature>
<evidence type="ECO:0000256" key="1">
    <source>
        <dbReference type="SAM" id="Phobius"/>
    </source>
</evidence>